<organism evidence="1 2">
    <name type="scientific">Aspergillus clavatus (strain ATCC 1007 / CBS 513.65 / DSM 816 / NCTC 3887 / NRRL 1 / QM 1276 / 107)</name>
    <dbReference type="NCBI Taxonomy" id="344612"/>
    <lineage>
        <taxon>Eukaryota</taxon>
        <taxon>Fungi</taxon>
        <taxon>Dikarya</taxon>
        <taxon>Ascomycota</taxon>
        <taxon>Pezizomycotina</taxon>
        <taxon>Eurotiomycetes</taxon>
        <taxon>Eurotiomycetidae</taxon>
        <taxon>Eurotiales</taxon>
        <taxon>Aspergillaceae</taxon>
        <taxon>Aspergillus</taxon>
        <taxon>Aspergillus subgen. Fumigati</taxon>
    </lineage>
</organism>
<keyword evidence="2" id="KW-1185">Reference proteome</keyword>
<dbReference type="OMA" id="CTTECAC"/>
<protein>
    <submittedName>
        <fullName evidence="1">Uncharacterized protein</fullName>
    </submittedName>
</protein>
<dbReference type="AlphaFoldDB" id="A1C4E2"/>
<dbReference type="eggNOG" id="ENOG502RPFI">
    <property type="taxonomic scope" value="Eukaryota"/>
</dbReference>
<dbReference type="RefSeq" id="XP_001276708.1">
    <property type="nucleotide sequence ID" value="XM_001276707.1"/>
</dbReference>
<proteinExistence type="predicted"/>
<dbReference type="VEuPathDB" id="FungiDB:ACLA_059490"/>
<dbReference type="Proteomes" id="UP000006701">
    <property type="component" value="Unassembled WGS sequence"/>
</dbReference>
<dbReference type="HOGENOM" id="CLU_072091_0_0_1"/>
<dbReference type="EMBL" id="DS026990">
    <property type="protein sequence ID" value="EAW15282.1"/>
    <property type="molecule type" value="Genomic_DNA"/>
</dbReference>
<dbReference type="GeneID" id="4708799"/>
<gene>
    <name evidence="1" type="ORF">ACLA_059490</name>
</gene>
<dbReference type="KEGG" id="act:ACLA_059490"/>
<dbReference type="OrthoDB" id="4497317at2759"/>
<evidence type="ECO:0000313" key="2">
    <source>
        <dbReference type="Proteomes" id="UP000006701"/>
    </source>
</evidence>
<name>A1C4E2_ASPCL</name>
<evidence type="ECO:0000313" key="1">
    <source>
        <dbReference type="EMBL" id="EAW15282.1"/>
    </source>
</evidence>
<sequence length="208" mass="24601">MDKLERKIERAGFFKTAQALRLAEHYLQLGNCNSKFWTHQAIRLDYKIRECVQWEIRIQEQYACLEHQAKHHPLSDEELQTFRILANEIDELERVYWRLTSELQRVTSTKFRGPLQRAYAALHEHPGWFMSKHDRKKCAERGGCCARDCGCCSRPRATRRVRNLGHCTDQCPCCWRVYGGKRHWPAKTVNVDSERIGFREVMAHVWGI</sequence>
<reference evidence="1 2" key="1">
    <citation type="journal article" date="2008" name="PLoS Genet.">
        <title>Genomic islands in the pathogenic filamentous fungus Aspergillus fumigatus.</title>
        <authorList>
            <person name="Fedorova N.D."/>
            <person name="Khaldi N."/>
            <person name="Joardar V.S."/>
            <person name="Maiti R."/>
            <person name="Amedeo P."/>
            <person name="Anderson M.J."/>
            <person name="Crabtree J."/>
            <person name="Silva J.C."/>
            <person name="Badger J.H."/>
            <person name="Albarraq A."/>
            <person name="Angiuoli S."/>
            <person name="Bussey H."/>
            <person name="Bowyer P."/>
            <person name="Cotty P.J."/>
            <person name="Dyer P.S."/>
            <person name="Egan A."/>
            <person name="Galens K."/>
            <person name="Fraser-Liggett C.M."/>
            <person name="Haas B.J."/>
            <person name="Inman J.M."/>
            <person name="Kent R."/>
            <person name="Lemieux S."/>
            <person name="Malavazi I."/>
            <person name="Orvis J."/>
            <person name="Roemer T."/>
            <person name="Ronning C.M."/>
            <person name="Sundaram J.P."/>
            <person name="Sutton G."/>
            <person name="Turner G."/>
            <person name="Venter J.C."/>
            <person name="White O.R."/>
            <person name="Whitty B.R."/>
            <person name="Youngman P."/>
            <person name="Wolfe K.H."/>
            <person name="Goldman G.H."/>
            <person name="Wortman J.R."/>
            <person name="Jiang B."/>
            <person name="Denning D.W."/>
            <person name="Nierman W.C."/>
        </authorList>
    </citation>
    <scope>NUCLEOTIDE SEQUENCE [LARGE SCALE GENOMIC DNA]</scope>
    <source>
        <strain evidence="2">ATCC 1007 / CBS 513.65 / DSM 816 / NCTC 3887 / NRRL 1</strain>
    </source>
</reference>
<accession>A1C4E2</accession>